<accession>A0A4Q2DNH2</accession>
<dbReference type="InterPro" id="IPR036396">
    <property type="entry name" value="Cyt_P450_sf"/>
</dbReference>
<dbReference type="GO" id="GO:0020037">
    <property type="term" value="F:heme binding"/>
    <property type="evidence" value="ECO:0007669"/>
    <property type="project" value="InterPro"/>
</dbReference>
<evidence type="ECO:0000256" key="3">
    <source>
        <dbReference type="ARBA" id="ARBA00010617"/>
    </source>
</evidence>
<protein>
    <recommendedName>
        <fullName evidence="12">O-methylsterigmatocystin oxidoreductase</fullName>
    </recommendedName>
</protein>
<keyword evidence="7" id="KW-0408">Iron</keyword>
<dbReference type="GO" id="GO:0016020">
    <property type="term" value="C:membrane"/>
    <property type="evidence" value="ECO:0007669"/>
    <property type="project" value="UniProtKB-SubCell"/>
</dbReference>
<gene>
    <name evidence="10" type="ORF">EST38_g4282</name>
</gene>
<keyword evidence="11" id="KW-1185">Reference proteome</keyword>
<keyword evidence="8" id="KW-0503">Monooxygenase</keyword>
<proteinExistence type="inferred from homology"/>
<dbReference type="GO" id="GO:0004497">
    <property type="term" value="F:monooxygenase activity"/>
    <property type="evidence" value="ECO:0007669"/>
    <property type="project" value="UniProtKB-KW"/>
</dbReference>
<name>A0A4Q2DNH2_9AGAR</name>
<dbReference type="STRING" id="2316362.A0A4Q2DNH2"/>
<dbReference type="Gene3D" id="1.10.630.10">
    <property type="entry name" value="Cytochrome P450"/>
    <property type="match status" value="1"/>
</dbReference>
<dbReference type="PANTHER" id="PTHR46300:SF7">
    <property type="entry name" value="P450, PUTATIVE (EUROFUNG)-RELATED"/>
    <property type="match status" value="1"/>
</dbReference>
<dbReference type="SUPFAM" id="SSF48264">
    <property type="entry name" value="Cytochrome P450"/>
    <property type="match status" value="1"/>
</dbReference>
<reference evidence="10 11" key="1">
    <citation type="submission" date="2019-01" db="EMBL/GenBank/DDBJ databases">
        <title>Draft genome sequence of Psathyrella aberdarensis IHI B618.</title>
        <authorList>
            <person name="Buettner E."/>
            <person name="Kellner H."/>
        </authorList>
    </citation>
    <scope>NUCLEOTIDE SEQUENCE [LARGE SCALE GENOMIC DNA]</scope>
    <source>
        <strain evidence="10 11">IHI B618</strain>
    </source>
</reference>
<dbReference type="OrthoDB" id="2789670at2759"/>
<evidence type="ECO:0008006" key="12">
    <source>
        <dbReference type="Google" id="ProtNLM"/>
    </source>
</evidence>
<keyword evidence="9" id="KW-0472">Membrane</keyword>
<evidence type="ECO:0000256" key="2">
    <source>
        <dbReference type="ARBA" id="ARBA00005179"/>
    </source>
</evidence>
<dbReference type="PRINTS" id="PR00463">
    <property type="entry name" value="EP450I"/>
</dbReference>
<sequence length="344" mass="39006">MVTPSIDRPPGVAGSDIIALEALGMNIIVLDSAEAVSELLERRSHIYSNRPRLPMICELMGWEFNIGLMRYGERCMAGHVVLSIAYGIEPKAEDDPYIRISEEAIHYLVEAAVPGAFLVDIIPAMKYIPEWMPFAHFQRFAKTSRGHIERMRQKPFEEAKHNASATSFVRERLEEMDRTTGIDVKAYEEVVMNTASAMFVGGFDTIIAALCAFMFAMMTHPEVQRRAQSEIDAVLPSGQLPTFEDRESLPYITAMVKEVLRWKPITPMAAAHVLDVDDDYKGYHLPAGSRNQIEWSRAILNDEKIYPDPLEFKPERFLDSKEDGKEPCPDPWIAFGFGRRFDIC</sequence>
<dbReference type="InterPro" id="IPR001128">
    <property type="entry name" value="Cyt_P450"/>
</dbReference>
<keyword evidence="6" id="KW-0560">Oxidoreductase</keyword>
<evidence type="ECO:0000256" key="5">
    <source>
        <dbReference type="ARBA" id="ARBA00022723"/>
    </source>
</evidence>
<keyword evidence="5" id="KW-0479">Metal-binding</keyword>
<evidence type="ECO:0000256" key="4">
    <source>
        <dbReference type="ARBA" id="ARBA00022617"/>
    </source>
</evidence>
<evidence type="ECO:0000313" key="11">
    <source>
        <dbReference type="Proteomes" id="UP000290288"/>
    </source>
</evidence>
<evidence type="ECO:0000313" key="10">
    <source>
        <dbReference type="EMBL" id="RXW21583.1"/>
    </source>
</evidence>
<comment type="similarity">
    <text evidence="3">Belongs to the cytochrome P450 family.</text>
</comment>
<comment type="caution">
    <text evidence="10">The sequence shown here is derived from an EMBL/GenBank/DDBJ whole genome shotgun (WGS) entry which is preliminary data.</text>
</comment>
<dbReference type="GO" id="GO:0016705">
    <property type="term" value="F:oxidoreductase activity, acting on paired donors, with incorporation or reduction of molecular oxygen"/>
    <property type="evidence" value="ECO:0007669"/>
    <property type="project" value="InterPro"/>
</dbReference>
<organism evidence="10 11">
    <name type="scientific">Candolleomyces aberdarensis</name>
    <dbReference type="NCBI Taxonomy" id="2316362"/>
    <lineage>
        <taxon>Eukaryota</taxon>
        <taxon>Fungi</taxon>
        <taxon>Dikarya</taxon>
        <taxon>Basidiomycota</taxon>
        <taxon>Agaricomycotina</taxon>
        <taxon>Agaricomycetes</taxon>
        <taxon>Agaricomycetidae</taxon>
        <taxon>Agaricales</taxon>
        <taxon>Agaricineae</taxon>
        <taxon>Psathyrellaceae</taxon>
        <taxon>Candolleomyces</taxon>
    </lineage>
</organism>
<dbReference type="AlphaFoldDB" id="A0A4Q2DNH2"/>
<keyword evidence="4" id="KW-0349">Heme</keyword>
<dbReference type="InterPro" id="IPR002401">
    <property type="entry name" value="Cyt_P450_E_grp-I"/>
</dbReference>
<dbReference type="Proteomes" id="UP000290288">
    <property type="component" value="Unassembled WGS sequence"/>
</dbReference>
<dbReference type="GO" id="GO:0005506">
    <property type="term" value="F:iron ion binding"/>
    <property type="evidence" value="ECO:0007669"/>
    <property type="project" value="InterPro"/>
</dbReference>
<keyword evidence="9" id="KW-1133">Transmembrane helix</keyword>
<comment type="pathway">
    <text evidence="2">Secondary metabolite biosynthesis.</text>
</comment>
<evidence type="ECO:0000256" key="8">
    <source>
        <dbReference type="ARBA" id="ARBA00023033"/>
    </source>
</evidence>
<evidence type="ECO:0000256" key="7">
    <source>
        <dbReference type="ARBA" id="ARBA00023004"/>
    </source>
</evidence>
<dbReference type="InterPro" id="IPR050364">
    <property type="entry name" value="Cytochrome_P450_fung"/>
</dbReference>
<evidence type="ECO:0000256" key="9">
    <source>
        <dbReference type="SAM" id="Phobius"/>
    </source>
</evidence>
<evidence type="ECO:0000256" key="1">
    <source>
        <dbReference type="ARBA" id="ARBA00001971"/>
    </source>
</evidence>
<comment type="cofactor">
    <cofactor evidence="1">
        <name>heme</name>
        <dbReference type="ChEBI" id="CHEBI:30413"/>
    </cofactor>
</comment>
<evidence type="ECO:0000256" key="6">
    <source>
        <dbReference type="ARBA" id="ARBA00023002"/>
    </source>
</evidence>
<feature type="transmembrane region" description="Helical" evidence="9">
    <location>
        <begin position="195"/>
        <end position="216"/>
    </location>
</feature>
<dbReference type="PANTHER" id="PTHR46300">
    <property type="entry name" value="P450, PUTATIVE (EUROFUNG)-RELATED-RELATED"/>
    <property type="match status" value="1"/>
</dbReference>
<dbReference type="Pfam" id="PF00067">
    <property type="entry name" value="p450"/>
    <property type="match status" value="1"/>
</dbReference>
<dbReference type="EMBL" id="SDEE01000102">
    <property type="protein sequence ID" value="RXW21583.1"/>
    <property type="molecule type" value="Genomic_DNA"/>
</dbReference>
<keyword evidence="9" id="KW-0812">Transmembrane</keyword>